<comment type="caution">
    <text evidence="4">The sequence shown here is derived from an EMBL/GenBank/DDBJ whole genome shotgun (WGS) entry which is preliminary data.</text>
</comment>
<dbReference type="Proteomes" id="UP000282818">
    <property type="component" value="Unassembled WGS sequence"/>
</dbReference>
<dbReference type="RefSeq" id="WP_127693079.1">
    <property type="nucleotide sequence ID" value="NZ_SACQ01000001.1"/>
</dbReference>
<evidence type="ECO:0000313" key="4">
    <source>
        <dbReference type="EMBL" id="RVU32911.1"/>
    </source>
</evidence>
<dbReference type="Gene3D" id="3.40.140.10">
    <property type="entry name" value="Cytidine Deaminase, domain 2"/>
    <property type="match status" value="1"/>
</dbReference>
<organism evidence="4 5">
    <name type="scientific">Neptunomonas marina</name>
    <dbReference type="NCBI Taxonomy" id="1815562"/>
    <lineage>
        <taxon>Bacteria</taxon>
        <taxon>Pseudomonadati</taxon>
        <taxon>Pseudomonadota</taxon>
        <taxon>Gammaproteobacteria</taxon>
        <taxon>Oceanospirillales</taxon>
        <taxon>Oceanospirillaceae</taxon>
        <taxon>Neptunomonas</taxon>
    </lineage>
</organism>
<feature type="active site" description="Cysteine persulfide intermediate" evidence="3">
    <location>
        <position position="114"/>
    </location>
</feature>
<dbReference type="InterPro" id="IPR003786">
    <property type="entry name" value="FdhD"/>
</dbReference>
<dbReference type="HAMAP" id="MF_00187">
    <property type="entry name" value="FdhD"/>
    <property type="match status" value="1"/>
</dbReference>
<evidence type="ECO:0000256" key="3">
    <source>
        <dbReference type="HAMAP-Rule" id="MF_00187"/>
    </source>
</evidence>
<name>A0A437QEH2_9GAMM</name>
<comment type="similarity">
    <text evidence="3">Belongs to the FdhD family.</text>
</comment>
<evidence type="ECO:0000313" key="5">
    <source>
        <dbReference type="Proteomes" id="UP000282818"/>
    </source>
</evidence>
<dbReference type="PANTHER" id="PTHR30592">
    <property type="entry name" value="FORMATE DEHYDROGENASE"/>
    <property type="match status" value="1"/>
</dbReference>
<dbReference type="GO" id="GO:0016783">
    <property type="term" value="F:sulfurtransferase activity"/>
    <property type="evidence" value="ECO:0007669"/>
    <property type="project" value="InterPro"/>
</dbReference>
<sequence length="269" mass="28993">MSEGVEFKTTQSVAIKRWSTGAAHDEHDLVIVEVPIALVYNGISHVVLMCTPSNIEALAIGFSISERIVDHMEEIYGIDVHKTAHGIEVLIELASEKAALLREKRRNMTGRTGCGLCGVESLAAAVPTPVHTERTFDVTDAAIQHAQEALSAYQPLQLETGAVHCAAWCSADGEVLRALEDVGRHNALDKLIGWLHVEQRDTHSGFVLMSSRASYEIVAKANSCAIHTVVCVSAPTSLAVEFACSANIALIGFARPGKHIRYSGTNEVD</sequence>
<accession>A0A437QEH2</accession>
<dbReference type="NCBIfam" id="TIGR00129">
    <property type="entry name" value="fdhD_narQ"/>
    <property type="match status" value="1"/>
</dbReference>
<protein>
    <recommendedName>
        <fullName evidence="3">Sulfur carrier protein FdhD</fullName>
    </recommendedName>
</protein>
<gene>
    <name evidence="3 4" type="primary">fdhD</name>
    <name evidence="4" type="ORF">EOE65_04445</name>
</gene>
<dbReference type="Pfam" id="PF02634">
    <property type="entry name" value="FdhD-NarQ"/>
    <property type="match status" value="1"/>
</dbReference>
<dbReference type="Gene3D" id="3.10.20.10">
    <property type="match status" value="1"/>
</dbReference>
<dbReference type="SUPFAM" id="SSF53927">
    <property type="entry name" value="Cytidine deaminase-like"/>
    <property type="match status" value="1"/>
</dbReference>
<dbReference type="InterPro" id="IPR016193">
    <property type="entry name" value="Cytidine_deaminase-like"/>
</dbReference>
<dbReference type="AlphaFoldDB" id="A0A437QEH2"/>
<proteinExistence type="inferred from homology"/>
<keyword evidence="5" id="KW-1185">Reference proteome</keyword>
<comment type="subcellular location">
    <subcellularLocation>
        <location evidence="3">Cytoplasm</location>
    </subcellularLocation>
</comment>
<keyword evidence="4" id="KW-0808">Transferase</keyword>
<evidence type="ECO:0000256" key="1">
    <source>
        <dbReference type="ARBA" id="ARBA00022490"/>
    </source>
</evidence>
<dbReference type="GO" id="GO:0097163">
    <property type="term" value="F:sulfur carrier activity"/>
    <property type="evidence" value="ECO:0007669"/>
    <property type="project" value="UniProtKB-UniRule"/>
</dbReference>
<dbReference type="GO" id="GO:0006777">
    <property type="term" value="P:Mo-molybdopterin cofactor biosynthetic process"/>
    <property type="evidence" value="ECO:0007669"/>
    <property type="project" value="UniProtKB-UniRule"/>
</dbReference>
<dbReference type="PANTHER" id="PTHR30592:SF1">
    <property type="entry name" value="SULFUR CARRIER PROTEIN FDHD"/>
    <property type="match status" value="1"/>
</dbReference>
<dbReference type="GO" id="GO:0005737">
    <property type="term" value="C:cytoplasm"/>
    <property type="evidence" value="ECO:0007669"/>
    <property type="project" value="UniProtKB-SubCell"/>
</dbReference>
<feature type="binding site" evidence="3">
    <location>
        <begin position="253"/>
        <end position="258"/>
    </location>
    <ligand>
        <name>Mo-bis(molybdopterin guanine dinucleotide)</name>
        <dbReference type="ChEBI" id="CHEBI:60539"/>
    </ligand>
</feature>
<keyword evidence="1 3" id="KW-0963">Cytoplasm</keyword>
<keyword evidence="2 3" id="KW-0501">Molybdenum cofactor biosynthesis</keyword>
<dbReference type="PIRSF" id="PIRSF015626">
    <property type="entry name" value="FdhD"/>
    <property type="match status" value="1"/>
</dbReference>
<evidence type="ECO:0000256" key="2">
    <source>
        <dbReference type="ARBA" id="ARBA00023150"/>
    </source>
</evidence>
<reference evidence="4 5" key="1">
    <citation type="submission" date="2019-01" db="EMBL/GenBank/DDBJ databases">
        <authorList>
            <person name="Chen W.-M."/>
        </authorList>
    </citation>
    <scope>NUCLEOTIDE SEQUENCE [LARGE SCALE GENOMIC DNA]</scope>
    <source>
        <strain evidence="4 5">HPM-16</strain>
    </source>
</reference>
<comment type="function">
    <text evidence="3">Required for formate dehydrogenase (FDH) activity. Acts as a sulfur carrier protein that transfers sulfur from IscS to the molybdenum cofactor prior to its insertion into FDH.</text>
</comment>
<dbReference type="EMBL" id="SACQ01000001">
    <property type="protein sequence ID" value="RVU32911.1"/>
    <property type="molecule type" value="Genomic_DNA"/>
</dbReference>